<keyword evidence="3" id="KW-1185">Reference proteome</keyword>
<sequence length="67" mass="7907">MGRHQDSGESTRGQWEMKHFKPRKRVMDGRYGHKAEKRTNKQIIDPRKSPKNTQKNMAFFGCKSVED</sequence>
<dbReference type="Proteomes" id="UP000887013">
    <property type="component" value="Unassembled WGS sequence"/>
</dbReference>
<evidence type="ECO:0000256" key="1">
    <source>
        <dbReference type="SAM" id="MobiDB-lite"/>
    </source>
</evidence>
<proteinExistence type="predicted"/>
<gene>
    <name evidence="2" type="ORF">NPIL_12141</name>
</gene>
<evidence type="ECO:0000313" key="3">
    <source>
        <dbReference type="Proteomes" id="UP000887013"/>
    </source>
</evidence>
<feature type="compositionally biased region" description="Basic and acidic residues" evidence="1">
    <location>
        <begin position="1"/>
        <end position="48"/>
    </location>
</feature>
<evidence type="ECO:0000313" key="2">
    <source>
        <dbReference type="EMBL" id="GFU43309.1"/>
    </source>
</evidence>
<reference evidence="2" key="1">
    <citation type="submission" date="2020-08" db="EMBL/GenBank/DDBJ databases">
        <title>Multicomponent nature underlies the extraordinary mechanical properties of spider dragline silk.</title>
        <authorList>
            <person name="Kono N."/>
            <person name="Nakamura H."/>
            <person name="Mori M."/>
            <person name="Yoshida Y."/>
            <person name="Ohtoshi R."/>
            <person name="Malay A.D."/>
            <person name="Moran D.A.P."/>
            <person name="Tomita M."/>
            <person name="Numata K."/>
            <person name="Arakawa K."/>
        </authorList>
    </citation>
    <scope>NUCLEOTIDE SEQUENCE</scope>
</reference>
<organism evidence="2 3">
    <name type="scientific">Nephila pilipes</name>
    <name type="common">Giant wood spider</name>
    <name type="synonym">Nephila maculata</name>
    <dbReference type="NCBI Taxonomy" id="299642"/>
    <lineage>
        <taxon>Eukaryota</taxon>
        <taxon>Metazoa</taxon>
        <taxon>Ecdysozoa</taxon>
        <taxon>Arthropoda</taxon>
        <taxon>Chelicerata</taxon>
        <taxon>Arachnida</taxon>
        <taxon>Araneae</taxon>
        <taxon>Araneomorphae</taxon>
        <taxon>Entelegynae</taxon>
        <taxon>Araneoidea</taxon>
        <taxon>Nephilidae</taxon>
        <taxon>Nephila</taxon>
    </lineage>
</organism>
<dbReference type="EMBL" id="BMAW01085508">
    <property type="protein sequence ID" value="GFU43309.1"/>
    <property type="molecule type" value="Genomic_DNA"/>
</dbReference>
<name>A0A8X6QYE6_NEPPI</name>
<accession>A0A8X6QYE6</accession>
<dbReference type="AlphaFoldDB" id="A0A8X6QYE6"/>
<protein>
    <submittedName>
        <fullName evidence="2">Uncharacterized protein</fullName>
    </submittedName>
</protein>
<comment type="caution">
    <text evidence="2">The sequence shown here is derived from an EMBL/GenBank/DDBJ whole genome shotgun (WGS) entry which is preliminary data.</text>
</comment>
<feature type="region of interest" description="Disordered" evidence="1">
    <location>
        <begin position="1"/>
        <end position="67"/>
    </location>
</feature>